<proteinExistence type="predicted"/>
<dbReference type="Proteomes" id="UP000499080">
    <property type="component" value="Unassembled WGS sequence"/>
</dbReference>
<reference evidence="1 2" key="1">
    <citation type="journal article" date="2019" name="Sci. Rep.">
        <title>Orb-weaving spider Araneus ventricosus genome elucidates the spidroin gene catalogue.</title>
        <authorList>
            <person name="Kono N."/>
            <person name="Nakamura H."/>
            <person name="Ohtoshi R."/>
            <person name="Moran D.A.P."/>
            <person name="Shinohara A."/>
            <person name="Yoshida Y."/>
            <person name="Fujiwara M."/>
            <person name="Mori M."/>
            <person name="Tomita M."/>
            <person name="Arakawa K."/>
        </authorList>
    </citation>
    <scope>NUCLEOTIDE SEQUENCE [LARGE SCALE GENOMIC DNA]</scope>
</reference>
<keyword evidence="2" id="KW-1185">Reference proteome</keyword>
<gene>
    <name evidence="1" type="ORF">AVEN_82518_1</name>
</gene>
<comment type="caution">
    <text evidence="1">The sequence shown here is derived from an EMBL/GenBank/DDBJ whole genome shotgun (WGS) entry which is preliminary data.</text>
</comment>
<evidence type="ECO:0000313" key="1">
    <source>
        <dbReference type="EMBL" id="GBM97498.1"/>
    </source>
</evidence>
<dbReference type="AlphaFoldDB" id="A0A4Y2K6K9"/>
<evidence type="ECO:0000313" key="2">
    <source>
        <dbReference type="Proteomes" id="UP000499080"/>
    </source>
</evidence>
<protein>
    <submittedName>
        <fullName evidence="1">Uncharacterized protein</fullName>
    </submittedName>
</protein>
<accession>A0A4Y2K6K9</accession>
<name>A0A4Y2K6K9_ARAVE</name>
<sequence>MAGKRVLQRFSTGVQANEPRTWSQTLQPFWLFGDKMKFLEFARIMVLSLLGTEFWRILYDVTSYRKRYKYRTTQMRNQSLLGVLTAVRADRY</sequence>
<dbReference type="EMBL" id="BGPR01004240">
    <property type="protein sequence ID" value="GBM97498.1"/>
    <property type="molecule type" value="Genomic_DNA"/>
</dbReference>
<organism evidence="1 2">
    <name type="scientific">Araneus ventricosus</name>
    <name type="common">Orbweaver spider</name>
    <name type="synonym">Epeira ventricosa</name>
    <dbReference type="NCBI Taxonomy" id="182803"/>
    <lineage>
        <taxon>Eukaryota</taxon>
        <taxon>Metazoa</taxon>
        <taxon>Ecdysozoa</taxon>
        <taxon>Arthropoda</taxon>
        <taxon>Chelicerata</taxon>
        <taxon>Arachnida</taxon>
        <taxon>Araneae</taxon>
        <taxon>Araneomorphae</taxon>
        <taxon>Entelegynae</taxon>
        <taxon>Araneoidea</taxon>
        <taxon>Araneidae</taxon>
        <taxon>Araneus</taxon>
    </lineage>
</organism>